<dbReference type="GO" id="GO:0071555">
    <property type="term" value="P:cell wall organization"/>
    <property type="evidence" value="ECO:0007669"/>
    <property type="project" value="UniProtKB-KW"/>
</dbReference>
<comment type="cofactor">
    <cofactor evidence="1 16">
        <name>FAD</name>
        <dbReference type="ChEBI" id="CHEBI:57692"/>
    </cofactor>
</comment>
<accession>A0A3E3IDQ7</accession>
<evidence type="ECO:0000259" key="17">
    <source>
        <dbReference type="PROSITE" id="PS51387"/>
    </source>
</evidence>
<evidence type="ECO:0000313" key="18">
    <source>
        <dbReference type="EMBL" id="RGE65198.1"/>
    </source>
</evidence>
<dbReference type="InterPro" id="IPR016166">
    <property type="entry name" value="FAD-bd_PCMH"/>
</dbReference>
<feature type="active site" evidence="16">
    <location>
        <position position="180"/>
    </location>
</feature>
<evidence type="ECO:0000256" key="8">
    <source>
        <dbReference type="ARBA" id="ARBA00022827"/>
    </source>
</evidence>
<keyword evidence="9 16" id="KW-0521">NADP</keyword>
<evidence type="ECO:0000256" key="14">
    <source>
        <dbReference type="ARBA" id="ARBA00023316"/>
    </source>
</evidence>
<dbReference type="SUPFAM" id="SSF56176">
    <property type="entry name" value="FAD-binding/transporter-associated domain-like"/>
    <property type="match status" value="1"/>
</dbReference>
<reference evidence="18" key="1">
    <citation type="submission" date="2018-08" db="EMBL/GenBank/DDBJ databases">
        <title>A genome reference for cultivated species of the human gut microbiota.</title>
        <authorList>
            <person name="Zou Y."/>
            <person name="Xue W."/>
            <person name="Luo G."/>
        </authorList>
    </citation>
    <scope>NUCLEOTIDE SEQUENCE [LARGE SCALE GENOMIC DNA]</scope>
    <source>
        <strain evidence="18">TF05-5AC</strain>
    </source>
</reference>
<evidence type="ECO:0000256" key="9">
    <source>
        <dbReference type="ARBA" id="ARBA00022857"/>
    </source>
</evidence>
<evidence type="ECO:0000256" key="16">
    <source>
        <dbReference type="HAMAP-Rule" id="MF_00037"/>
    </source>
</evidence>
<comment type="catalytic activity">
    <reaction evidence="15 16">
        <text>UDP-N-acetyl-alpha-D-muramate + NADP(+) = UDP-N-acetyl-3-O-(1-carboxyvinyl)-alpha-D-glucosamine + NADPH + H(+)</text>
        <dbReference type="Rhea" id="RHEA:12248"/>
        <dbReference type="ChEBI" id="CHEBI:15378"/>
        <dbReference type="ChEBI" id="CHEBI:57783"/>
        <dbReference type="ChEBI" id="CHEBI:58349"/>
        <dbReference type="ChEBI" id="CHEBI:68483"/>
        <dbReference type="ChEBI" id="CHEBI:70757"/>
        <dbReference type="EC" id="1.3.1.98"/>
    </reaction>
</comment>
<dbReference type="InterPro" id="IPR003170">
    <property type="entry name" value="MurB"/>
</dbReference>
<dbReference type="PANTHER" id="PTHR21071:SF4">
    <property type="entry name" value="UDP-N-ACETYLENOLPYRUVOYLGLUCOSAMINE REDUCTASE"/>
    <property type="match status" value="1"/>
</dbReference>
<feature type="domain" description="FAD-binding PCMH-type" evidence="17">
    <location>
        <begin position="35"/>
        <end position="216"/>
    </location>
</feature>
<dbReference type="UniPathway" id="UPA00219"/>
<dbReference type="GO" id="GO:0008762">
    <property type="term" value="F:UDP-N-acetylmuramate dehydrogenase activity"/>
    <property type="evidence" value="ECO:0007669"/>
    <property type="project" value="UniProtKB-UniRule"/>
</dbReference>
<dbReference type="InterPro" id="IPR036635">
    <property type="entry name" value="MurB_C_sf"/>
</dbReference>
<keyword evidence="7 16" id="KW-0285">Flavoprotein</keyword>
<evidence type="ECO:0000313" key="19">
    <source>
        <dbReference type="Proteomes" id="UP000260812"/>
    </source>
</evidence>
<evidence type="ECO:0000256" key="10">
    <source>
        <dbReference type="ARBA" id="ARBA00022960"/>
    </source>
</evidence>
<dbReference type="NCBIfam" id="TIGR00179">
    <property type="entry name" value="murB"/>
    <property type="match status" value="1"/>
</dbReference>
<dbReference type="InterPro" id="IPR006094">
    <property type="entry name" value="Oxid_FAD_bind_N"/>
</dbReference>
<dbReference type="Pfam" id="PF02873">
    <property type="entry name" value="MurB_C"/>
    <property type="match status" value="1"/>
</dbReference>
<name>A0A3E3IDQ7_9FIRM</name>
<organism evidence="18 19">
    <name type="scientific">Eisenbergiella massiliensis</name>
    <dbReference type="NCBI Taxonomy" id="1720294"/>
    <lineage>
        <taxon>Bacteria</taxon>
        <taxon>Bacillati</taxon>
        <taxon>Bacillota</taxon>
        <taxon>Clostridia</taxon>
        <taxon>Lachnospirales</taxon>
        <taxon>Lachnospiraceae</taxon>
        <taxon>Eisenbergiella</taxon>
    </lineage>
</organism>
<dbReference type="EC" id="1.3.1.98" evidence="16"/>
<keyword evidence="12 16" id="KW-0560">Oxidoreductase</keyword>
<evidence type="ECO:0000256" key="3">
    <source>
        <dbReference type="ARBA" id="ARBA00004496"/>
    </source>
</evidence>
<dbReference type="GO" id="GO:0071949">
    <property type="term" value="F:FAD binding"/>
    <property type="evidence" value="ECO:0007669"/>
    <property type="project" value="InterPro"/>
</dbReference>
<keyword evidence="10 16" id="KW-0133">Cell shape</keyword>
<evidence type="ECO:0000256" key="1">
    <source>
        <dbReference type="ARBA" id="ARBA00001974"/>
    </source>
</evidence>
<dbReference type="NCBIfam" id="NF010480">
    <property type="entry name" value="PRK13905.1"/>
    <property type="match status" value="1"/>
</dbReference>
<keyword evidence="5 16" id="KW-0963">Cytoplasm</keyword>
<comment type="pathway">
    <text evidence="4 16">Cell wall biogenesis; peptidoglycan biosynthesis.</text>
</comment>
<keyword evidence="6 16" id="KW-0132">Cell division</keyword>
<dbReference type="GO" id="GO:0009252">
    <property type="term" value="P:peptidoglycan biosynthetic process"/>
    <property type="evidence" value="ECO:0007669"/>
    <property type="project" value="UniProtKB-UniRule"/>
</dbReference>
<dbReference type="InterPro" id="IPR011601">
    <property type="entry name" value="MurB_C"/>
</dbReference>
<dbReference type="Pfam" id="PF01565">
    <property type="entry name" value="FAD_binding_4"/>
    <property type="match status" value="1"/>
</dbReference>
<dbReference type="InterPro" id="IPR036318">
    <property type="entry name" value="FAD-bd_PCMH-like_sf"/>
</dbReference>
<keyword evidence="13 16" id="KW-0131">Cell cycle</keyword>
<evidence type="ECO:0000256" key="4">
    <source>
        <dbReference type="ARBA" id="ARBA00004752"/>
    </source>
</evidence>
<dbReference type="EMBL" id="QVLV01000001">
    <property type="protein sequence ID" value="RGE65198.1"/>
    <property type="molecule type" value="Genomic_DNA"/>
</dbReference>
<dbReference type="InterPro" id="IPR016167">
    <property type="entry name" value="FAD-bd_PCMH_sub1"/>
</dbReference>
<dbReference type="PROSITE" id="PS51387">
    <property type="entry name" value="FAD_PCMH"/>
    <property type="match status" value="1"/>
</dbReference>
<dbReference type="Gene3D" id="3.90.78.10">
    <property type="entry name" value="UDP-N-acetylenolpyruvoylglucosamine reductase, C-terminal domain"/>
    <property type="match status" value="1"/>
</dbReference>
<dbReference type="HAMAP" id="MF_00037">
    <property type="entry name" value="MurB"/>
    <property type="match status" value="1"/>
</dbReference>
<dbReference type="PANTHER" id="PTHR21071">
    <property type="entry name" value="UDP-N-ACETYLENOLPYRUVOYLGLUCOSAMINE REDUCTASE"/>
    <property type="match status" value="1"/>
</dbReference>
<evidence type="ECO:0000256" key="13">
    <source>
        <dbReference type="ARBA" id="ARBA00023306"/>
    </source>
</evidence>
<dbReference type="GO" id="GO:0051301">
    <property type="term" value="P:cell division"/>
    <property type="evidence" value="ECO:0007669"/>
    <property type="project" value="UniProtKB-KW"/>
</dbReference>
<comment type="function">
    <text evidence="2 16">Cell wall formation.</text>
</comment>
<feature type="active site" description="Proton donor" evidence="16">
    <location>
        <position position="230"/>
    </location>
</feature>
<sequence length="307" mass="33343">MGAQVSRALLEYLESVVPAENILLEEPMHKHTTFRVGGPAEVFVTVENSKQLEKIIKYLNLVERPYFILGNGSNLLVGDKGYRGVIIRLGGDFNHLTVEGTLLTAGASVLLSAAARAAMENGLAGMEFASGIPGSVGGGVKMNAGAYDGEMRNIVESVQVMYKDGSILDLDNETMEFGYRNSVIKNRPYVVLQVSMRLQEGDRETILARVNELTARRKEKQPLEYASAGSTFKRPEGHFAGKLIMDSGMRGARIGGARVSEKHCGFVINDGTAVAADIAELIQEVIETVKEKFGVTLEPEVIFLGDF</sequence>
<evidence type="ECO:0000256" key="15">
    <source>
        <dbReference type="ARBA" id="ARBA00048914"/>
    </source>
</evidence>
<comment type="subcellular location">
    <subcellularLocation>
        <location evidence="3 16">Cytoplasm</location>
    </subcellularLocation>
</comment>
<evidence type="ECO:0000256" key="12">
    <source>
        <dbReference type="ARBA" id="ARBA00023002"/>
    </source>
</evidence>
<keyword evidence="14 16" id="KW-0961">Cell wall biogenesis/degradation</keyword>
<dbReference type="GO" id="GO:0008360">
    <property type="term" value="P:regulation of cell shape"/>
    <property type="evidence" value="ECO:0007669"/>
    <property type="project" value="UniProtKB-KW"/>
</dbReference>
<dbReference type="AlphaFoldDB" id="A0A3E3IDQ7"/>
<dbReference type="InterPro" id="IPR016169">
    <property type="entry name" value="FAD-bd_PCMH_sub2"/>
</dbReference>
<feature type="active site" evidence="16">
    <location>
        <position position="300"/>
    </location>
</feature>
<dbReference type="Gene3D" id="3.30.465.10">
    <property type="match status" value="1"/>
</dbReference>
<protein>
    <recommendedName>
        <fullName evidence="16">UDP-N-acetylenolpyruvoylglucosamine reductase</fullName>
        <ecNumber evidence="16">1.3.1.98</ecNumber>
    </recommendedName>
    <alternativeName>
        <fullName evidence="16">UDP-N-acetylmuramate dehydrogenase</fullName>
    </alternativeName>
</protein>
<evidence type="ECO:0000256" key="5">
    <source>
        <dbReference type="ARBA" id="ARBA00022490"/>
    </source>
</evidence>
<dbReference type="GO" id="GO:0005829">
    <property type="term" value="C:cytosol"/>
    <property type="evidence" value="ECO:0007669"/>
    <property type="project" value="TreeGrafter"/>
</dbReference>
<keyword evidence="11 16" id="KW-0573">Peptidoglycan synthesis</keyword>
<dbReference type="Proteomes" id="UP000260812">
    <property type="component" value="Unassembled WGS sequence"/>
</dbReference>
<proteinExistence type="inferred from homology"/>
<evidence type="ECO:0000256" key="7">
    <source>
        <dbReference type="ARBA" id="ARBA00022630"/>
    </source>
</evidence>
<comment type="similarity">
    <text evidence="16">Belongs to the MurB family.</text>
</comment>
<evidence type="ECO:0000256" key="2">
    <source>
        <dbReference type="ARBA" id="ARBA00003921"/>
    </source>
</evidence>
<evidence type="ECO:0000256" key="11">
    <source>
        <dbReference type="ARBA" id="ARBA00022984"/>
    </source>
</evidence>
<evidence type="ECO:0000256" key="6">
    <source>
        <dbReference type="ARBA" id="ARBA00022618"/>
    </source>
</evidence>
<dbReference type="Gene3D" id="3.30.43.10">
    <property type="entry name" value="Uridine Diphospho-n-acetylenolpyruvylglucosamine Reductase, domain 2"/>
    <property type="match status" value="1"/>
</dbReference>
<keyword evidence="19" id="KW-1185">Reference proteome</keyword>
<dbReference type="SUPFAM" id="SSF56194">
    <property type="entry name" value="Uridine diphospho-N-Acetylenolpyruvylglucosamine reductase, MurB, C-terminal domain"/>
    <property type="match status" value="1"/>
</dbReference>
<comment type="caution">
    <text evidence="18">The sequence shown here is derived from an EMBL/GenBank/DDBJ whole genome shotgun (WGS) entry which is preliminary data.</text>
</comment>
<gene>
    <name evidence="16" type="primary">murB</name>
    <name evidence="18" type="ORF">DXC51_02485</name>
</gene>
<keyword evidence="8 16" id="KW-0274">FAD</keyword>